<evidence type="ECO:0000313" key="2">
    <source>
        <dbReference type="EMBL" id="CAD8176078.1"/>
    </source>
</evidence>
<accession>A0A8S1VEB6</accession>
<name>A0A8S1VEB6_PAROT</name>
<evidence type="ECO:0000313" key="3">
    <source>
        <dbReference type="Proteomes" id="UP000683925"/>
    </source>
</evidence>
<feature type="coiled-coil region" evidence="1">
    <location>
        <begin position="124"/>
        <end position="276"/>
    </location>
</feature>
<dbReference type="EMBL" id="CAJJDP010000065">
    <property type="protein sequence ID" value="CAD8176078.1"/>
    <property type="molecule type" value="Genomic_DNA"/>
</dbReference>
<dbReference type="OMA" id="SELIFCQ"/>
<keyword evidence="1" id="KW-0175">Coiled coil</keyword>
<keyword evidence="3" id="KW-1185">Reference proteome</keyword>
<protein>
    <submittedName>
        <fullName evidence="2">Uncharacterized protein</fullName>
    </submittedName>
</protein>
<dbReference type="OrthoDB" id="308812at2759"/>
<organism evidence="2 3">
    <name type="scientific">Paramecium octaurelia</name>
    <dbReference type="NCBI Taxonomy" id="43137"/>
    <lineage>
        <taxon>Eukaryota</taxon>
        <taxon>Sar</taxon>
        <taxon>Alveolata</taxon>
        <taxon>Ciliophora</taxon>
        <taxon>Intramacronucleata</taxon>
        <taxon>Oligohymenophorea</taxon>
        <taxon>Peniculida</taxon>
        <taxon>Parameciidae</taxon>
        <taxon>Paramecium</taxon>
    </lineage>
</organism>
<proteinExistence type="predicted"/>
<evidence type="ECO:0000256" key="1">
    <source>
        <dbReference type="SAM" id="Coils"/>
    </source>
</evidence>
<dbReference type="AlphaFoldDB" id="A0A8S1VEB6"/>
<comment type="caution">
    <text evidence="2">The sequence shown here is derived from an EMBL/GenBank/DDBJ whole genome shotgun (WGS) entry which is preliminary data.</text>
</comment>
<reference evidence="2" key="1">
    <citation type="submission" date="2021-01" db="EMBL/GenBank/DDBJ databases">
        <authorList>
            <consortium name="Genoscope - CEA"/>
            <person name="William W."/>
        </authorList>
    </citation>
    <scope>NUCLEOTIDE SEQUENCE</scope>
</reference>
<dbReference type="Proteomes" id="UP000683925">
    <property type="component" value="Unassembled WGS sequence"/>
</dbReference>
<gene>
    <name evidence="2" type="ORF">POCTA_138.1.T0660207</name>
</gene>
<sequence>MIFDLQPPSPSLSPNSKTRFYQEQLDKAHEIIDQLEVLLQEKEHQKKIHSTTYNNIEIPPLQLNTKLSGLNGERSRSYVTTPLQYSTPRDRRTRLSLGGQTSARFVEEMKNRHSELVLQYKEDNIQRECKNKELNDQIQELKSELIFCQEKQSITKKEKKQTEQKLEVLDSQIQSIQMQLLLSKEKGTLLQQKIKEIKKADDIQEAEVELEEENNNKVQLHNQDSKLESEKRLQEQALISQISQKQQNKSSHKKLLGSLQKEIQLLENKKHELQNQTTVSQFEEKQIEAKEDHFIGQQNLVVEVPQNQNLVLPSESGDQVNTFIEEDIHSIKSFKNKEYRQRRSCESCQIF</sequence>